<feature type="compositionally biased region" description="Basic and acidic residues" evidence="2">
    <location>
        <begin position="19"/>
        <end position="31"/>
    </location>
</feature>
<organism evidence="4 5">
    <name type="scientific">Coemansia spiralis</name>
    <dbReference type="NCBI Taxonomy" id="417178"/>
    <lineage>
        <taxon>Eukaryota</taxon>
        <taxon>Fungi</taxon>
        <taxon>Fungi incertae sedis</taxon>
        <taxon>Zoopagomycota</taxon>
        <taxon>Kickxellomycotina</taxon>
        <taxon>Kickxellomycetes</taxon>
        <taxon>Kickxellales</taxon>
        <taxon>Kickxellaceae</taxon>
        <taxon>Coemansia</taxon>
    </lineage>
</organism>
<name>A0A9W8GCF0_9FUNG</name>
<dbReference type="Pfam" id="PF02114">
    <property type="entry name" value="Phosducin"/>
    <property type="match status" value="1"/>
</dbReference>
<evidence type="ECO:0000259" key="3">
    <source>
        <dbReference type="Pfam" id="PF02114"/>
    </source>
</evidence>
<comment type="caution">
    <text evidence="4">The sequence shown here is derived from an EMBL/GenBank/DDBJ whole genome shotgun (WGS) entry which is preliminary data.</text>
</comment>
<evidence type="ECO:0000256" key="1">
    <source>
        <dbReference type="ARBA" id="ARBA00009686"/>
    </source>
</evidence>
<dbReference type="AlphaFoldDB" id="A0A9W8GCF0"/>
<dbReference type="EMBL" id="JANBTW010000004">
    <property type="protein sequence ID" value="KAJ2680532.1"/>
    <property type="molecule type" value="Genomic_DNA"/>
</dbReference>
<feature type="compositionally biased region" description="Acidic residues" evidence="2">
    <location>
        <begin position="32"/>
        <end position="43"/>
    </location>
</feature>
<dbReference type="InterPro" id="IPR024253">
    <property type="entry name" value="Phosducin_thioredoxin-like_dom"/>
</dbReference>
<sequence length="273" mass="30289">MADFENQLLQQQDKGLVSGKDERECARKQDSGDESQSEGESDLELNSTSNCPPRALQHNGPQTGVKGVIADYNYSISEQRRRREEQQAVLKADYAAVAQHNIKNTETKTIWTKDENSGSDSDLDVLDQADELVFADYKQERLAALSKRTVATGFSGNPLGVLLDVPSEEYVDIVDQLAEPGTPVLVILVDNSCASERLTTFIGAQAANYSHSAFLCVQAKECGFTDPTIIPIVLVYRHGELEHNLVRVVDRFSDPLNFESRDVNRLLDTILQK</sequence>
<protein>
    <recommendedName>
        <fullName evidence="3">Phosducin domain-containing protein</fullName>
    </recommendedName>
</protein>
<reference evidence="4" key="1">
    <citation type="submission" date="2022-07" db="EMBL/GenBank/DDBJ databases">
        <title>Phylogenomic reconstructions and comparative analyses of Kickxellomycotina fungi.</title>
        <authorList>
            <person name="Reynolds N.K."/>
            <person name="Stajich J.E."/>
            <person name="Barry K."/>
            <person name="Grigoriev I.V."/>
            <person name="Crous P."/>
            <person name="Smith M.E."/>
        </authorList>
    </citation>
    <scope>NUCLEOTIDE SEQUENCE</scope>
    <source>
        <strain evidence="4">NRRL 3115</strain>
    </source>
</reference>
<dbReference type="PANTHER" id="PTHR46052">
    <property type="entry name" value="PHOSDUCIN-LIKE PROTEIN"/>
    <property type="match status" value="1"/>
</dbReference>
<accession>A0A9W8GCF0</accession>
<dbReference type="Gene3D" id="3.40.30.10">
    <property type="entry name" value="Glutaredoxin"/>
    <property type="match status" value="1"/>
</dbReference>
<comment type="similarity">
    <text evidence="1">Belongs to the phosducin family.</text>
</comment>
<evidence type="ECO:0000256" key="2">
    <source>
        <dbReference type="SAM" id="MobiDB-lite"/>
    </source>
</evidence>
<gene>
    <name evidence="4" type="ORF">GGI25_000505</name>
</gene>
<evidence type="ECO:0000313" key="5">
    <source>
        <dbReference type="Proteomes" id="UP001151518"/>
    </source>
</evidence>
<dbReference type="InterPro" id="IPR051499">
    <property type="entry name" value="Phosducin-like_reg"/>
</dbReference>
<proteinExistence type="inferred from homology"/>
<dbReference type="InterPro" id="IPR036249">
    <property type="entry name" value="Thioredoxin-like_sf"/>
</dbReference>
<dbReference type="OrthoDB" id="70588at2759"/>
<evidence type="ECO:0000313" key="4">
    <source>
        <dbReference type="EMBL" id="KAJ2680532.1"/>
    </source>
</evidence>
<dbReference type="SUPFAM" id="SSF52833">
    <property type="entry name" value="Thioredoxin-like"/>
    <property type="match status" value="1"/>
</dbReference>
<dbReference type="Proteomes" id="UP001151518">
    <property type="component" value="Unassembled WGS sequence"/>
</dbReference>
<dbReference type="PANTHER" id="PTHR46052:SF1">
    <property type="entry name" value="PHOSDUCIN-LIKE PROTEIN"/>
    <property type="match status" value="1"/>
</dbReference>
<feature type="region of interest" description="Disordered" evidence="2">
    <location>
        <begin position="1"/>
        <end position="64"/>
    </location>
</feature>
<feature type="domain" description="Phosducin" evidence="3">
    <location>
        <begin position="60"/>
        <end position="267"/>
    </location>
</feature>